<organism evidence="2 3">
    <name type="scientific">Sutcliffiella cohnii</name>
    <dbReference type="NCBI Taxonomy" id="33932"/>
    <lineage>
        <taxon>Bacteria</taxon>
        <taxon>Bacillati</taxon>
        <taxon>Bacillota</taxon>
        <taxon>Bacilli</taxon>
        <taxon>Bacillales</taxon>
        <taxon>Bacillaceae</taxon>
        <taxon>Sutcliffiella</taxon>
    </lineage>
</organism>
<keyword evidence="3" id="KW-1185">Reference proteome</keyword>
<accession>A0A223KQX1</accession>
<protein>
    <recommendedName>
        <fullName evidence="4">FAD/FMN-containing dehydrogenase</fullName>
    </recommendedName>
</protein>
<evidence type="ECO:0000313" key="3">
    <source>
        <dbReference type="Proteomes" id="UP000215224"/>
    </source>
</evidence>
<evidence type="ECO:0008006" key="4">
    <source>
        <dbReference type="Google" id="ProtNLM"/>
    </source>
</evidence>
<sequence>MKKLVVGILTGAVVLGGATFAAADSNVFNFKDMKPFIEQMHPNLSLEQQEQMFNACHGENGFMQNGTNSRNMMNNF</sequence>
<dbReference type="EMBL" id="CP018866">
    <property type="protein sequence ID" value="AST91713.1"/>
    <property type="molecule type" value="Genomic_DNA"/>
</dbReference>
<keyword evidence="1" id="KW-0732">Signal</keyword>
<feature type="chain" id="PRO_5011244878" description="FAD/FMN-containing dehydrogenase" evidence="1">
    <location>
        <begin position="24"/>
        <end position="76"/>
    </location>
</feature>
<proteinExistence type="predicted"/>
<dbReference type="AlphaFoldDB" id="A0A223KQX1"/>
<dbReference type="KEGG" id="bcoh:BC6307_10715"/>
<evidence type="ECO:0000313" key="2">
    <source>
        <dbReference type="EMBL" id="AST91713.1"/>
    </source>
</evidence>
<reference evidence="2 3" key="1">
    <citation type="submission" date="2016-12" db="EMBL/GenBank/DDBJ databases">
        <title>The whole genome sequencing and assembly of Bacillus cohnii DSM 6307T strain.</title>
        <authorList>
            <person name="Lee Y.-J."/>
            <person name="Yi H."/>
            <person name="Bahn Y.-S."/>
            <person name="Kim J.F."/>
            <person name="Lee D.-W."/>
        </authorList>
    </citation>
    <scope>NUCLEOTIDE SEQUENCE [LARGE SCALE GENOMIC DNA]</scope>
    <source>
        <strain evidence="2 3">DSM 6307</strain>
    </source>
</reference>
<dbReference type="STRING" id="1314751.GCA_001591425_02825"/>
<gene>
    <name evidence="2" type="ORF">BC6307_10715</name>
</gene>
<dbReference type="RefSeq" id="WP_066417346.1">
    <property type="nucleotide sequence ID" value="NZ_CP018866.1"/>
</dbReference>
<feature type="signal peptide" evidence="1">
    <location>
        <begin position="1"/>
        <end position="23"/>
    </location>
</feature>
<name>A0A223KQX1_9BACI</name>
<evidence type="ECO:0000256" key="1">
    <source>
        <dbReference type="SAM" id="SignalP"/>
    </source>
</evidence>
<dbReference type="Proteomes" id="UP000215224">
    <property type="component" value="Chromosome"/>
</dbReference>